<evidence type="ECO:0000313" key="8">
    <source>
        <dbReference type="EMBL" id="HCO69853.1"/>
    </source>
</evidence>
<dbReference type="InterPro" id="IPR040582">
    <property type="entry name" value="OB_MalK-like"/>
</dbReference>
<keyword evidence="4 8" id="KW-0067">ATP-binding</keyword>
<evidence type="ECO:0000256" key="3">
    <source>
        <dbReference type="ARBA" id="ARBA00022741"/>
    </source>
</evidence>
<dbReference type="FunFam" id="3.40.50.300:FF:000042">
    <property type="entry name" value="Maltose/maltodextrin ABC transporter, ATP-binding protein"/>
    <property type="match status" value="1"/>
</dbReference>
<dbReference type="CDD" id="cd03259">
    <property type="entry name" value="ABC_Carb_Solutes_like"/>
    <property type="match status" value="1"/>
</dbReference>
<feature type="domain" description="ABC transporter" evidence="7">
    <location>
        <begin position="4"/>
        <end position="240"/>
    </location>
</feature>
<dbReference type="GO" id="GO:0005524">
    <property type="term" value="F:ATP binding"/>
    <property type="evidence" value="ECO:0007669"/>
    <property type="project" value="UniProtKB-KW"/>
</dbReference>
<keyword evidence="5" id="KW-1278">Translocase</keyword>
<dbReference type="Gene3D" id="2.40.50.140">
    <property type="entry name" value="Nucleic acid-binding proteins"/>
    <property type="match status" value="1"/>
</dbReference>
<keyword evidence="2" id="KW-1003">Cell membrane</keyword>
<dbReference type="InterPro" id="IPR012340">
    <property type="entry name" value="NA-bd_OB-fold"/>
</dbReference>
<gene>
    <name evidence="8" type="ORF">DIT26_04595</name>
</gene>
<dbReference type="PROSITE" id="PS50893">
    <property type="entry name" value="ABC_TRANSPORTER_2"/>
    <property type="match status" value="1"/>
</dbReference>
<dbReference type="InterPro" id="IPR027417">
    <property type="entry name" value="P-loop_NTPase"/>
</dbReference>
<dbReference type="GO" id="GO:0015408">
    <property type="term" value="F:ABC-type ferric iron transporter activity"/>
    <property type="evidence" value="ECO:0007669"/>
    <property type="project" value="InterPro"/>
</dbReference>
<dbReference type="Pfam" id="PF17912">
    <property type="entry name" value="OB_MalK"/>
    <property type="match status" value="1"/>
</dbReference>
<dbReference type="SMART" id="SM00382">
    <property type="entry name" value="AAA"/>
    <property type="match status" value="1"/>
</dbReference>
<keyword evidence="1" id="KW-0813">Transport</keyword>
<dbReference type="PROSITE" id="PS00211">
    <property type="entry name" value="ABC_TRANSPORTER_1"/>
    <property type="match status" value="1"/>
</dbReference>
<name>A0A3D3TN12_9BACT</name>
<dbReference type="SUPFAM" id="SSF52540">
    <property type="entry name" value="P-loop containing nucleoside triphosphate hydrolases"/>
    <property type="match status" value="1"/>
</dbReference>
<dbReference type="SUPFAM" id="SSF50331">
    <property type="entry name" value="MOP-like"/>
    <property type="match status" value="1"/>
</dbReference>
<evidence type="ECO:0000256" key="1">
    <source>
        <dbReference type="ARBA" id="ARBA00022448"/>
    </source>
</evidence>
<dbReference type="InterPro" id="IPR047641">
    <property type="entry name" value="ABC_transpr_MalK/UgpC-like"/>
</dbReference>
<dbReference type="EMBL" id="DQBS01000110">
    <property type="protein sequence ID" value="HCO69853.1"/>
    <property type="molecule type" value="Genomic_DNA"/>
</dbReference>
<dbReference type="InterPro" id="IPR008995">
    <property type="entry name" value="Mo/tungstate-bd_C_term_dom"/>
</dbReference>
<dbReference type="GO" id="GO:0055052">
    <property type="term" value="C:ATP-binding cassette (ABC) transporter complex, substrate-binding subunit-containing"/>
    <property type="evidence" value="ECO:0007669"/>
    <property type="project" value="TreeGrafter"/>
</dbReference>
<evidence type="ECO:0000313" key="9">
    <source>
        <dbReference type="Proteomes" id="UP000264215"/>
    </source>
</evidence>
<accession>A0A3D3TN12</accession>
<dbReference type="InterPro" id="IPR003593">
    <property type="entry name" value="AAA+_ATPase"/>
</dbReference>
<evidence type="ECO:0000256" key="2">
    <source>
        <dbReference type="ARBA" id="ARBA00022475"/>
    </source>
</evidence>
<evidence type="ECO:0000259" key="7">
    <source>
        <dbReference type="PROSITE" id="PS50893"/>
    </source>
</evidence>
<dbReference type="Proteomes" id="UP000264215">
    <property type="component" value="Unassembled WGS sequence"/>
</dbReference>
<dbReference type="InterPro" id="IPR003439">
    <property type="entry name" value="ABC_transporter-like_ATP-bd"/>
</dbReference>
<keyword evidence="6" id="KW-0472">Membrane</keyword>
<dbReference type="PANTHER" id="PTHR43875:SF15">
    <property type="entry name" value="TREHALOSE IMPORT ATP-BINDING PROTEIN SUGC"/>
    <property type="match status" value="1"/>
</dbReference>
<protein>
    <submittedName>
        <fullName evidence="8">ABC transporter ATP-binding protein</fullName>
    </submittedName>
</protein>
<dbReference type="InterPro" id="IPR015853">
    <property type="entry name" value="ABC_transpr_FbpC"/>
</dbReference>
<dbReference type="Gene3D" id="3.40.50.300">
    <property type="entry name" value="P-loop containing nucleotide triphosphate hydrolases"/>
    <property type="match status" value="1"/>
</dbReference>
<dbReference type="GO" id="GO:0016887">
    <property type="term" value="F:ATP hydrolysis activity"/>
    <property type="evidence" value="ECO:0007669"/>
    <property type="project" value="InterPro"/>
</dbReference>
<proteinExistence type="predicted"/>
<dbReference type="Gene3D" id="2.40.50.100">
    <property type="match status" value="1"/>
</dbReference>
<keyword evidence="3" id="KW-0547">Nucleotide-binding</keyword>
<dbReference type="InterPro" id="IPR017871">
    <property type="entry name" value="ABC_transporter-like_CS"/>
</dbReference>
<evidence type="ECO:0000256" key="4">
    <source>
        <dbReference type="ARBA" id="ARBA00022840"/>
    </source>
</evidence>
<sequence>MPEIILKNLTKTFGSVNAVDKLDLTIEDRDFVTLLGPSGCGKTTTLRMMSGLETPTIGEISIGGKVVFSSEKQINLSPDKRDVGLLFQNYALWPHMTVYQNIAFGLENMKWSKEEIRKRVKEMGDLVKISDLLDRYPSELSGGQQQRVAIARTLAPNPKVLLMDEPLSNLDAKLRMEMRAELKRLHREIESTVVYVTHDQLEAMTLATKVCLLEEGVLQQYAPPLVIYDQPSNVFVGDFIGNPSMNFLDATVKSAEEDRVSLETAELTMEMVFRSKEAEVKNGDEVIIGLRPEDITLNPYSGANSCVIYSTLPSGMETVVRAKIKNTMFSVVVFGRVDFIVDSKMEISFPSVNYLLFDKATKNKIGAGSLKLTE</sequence>
<organism evidence="8 9">
    <name type="scientific">Mesotoga infera</name>
    <dbReference type="NCBI Taxonomy" id="1236046"/>
    <lineage>
        <taxon>Bacteria</taxon>
        <taxon>Thermotogati</taxon>
        <taxon>Thermotogota</taxon>
        <taxon>Thermotogae</taxon>
        <taxon>Kosmotogales</taxon>
        <taxon>Kosmotogaceae</taxon>
        <taxon>Mesotoga</taxon>
    </lineage>
</organism>
<comment type="caution">
    <text evidence="8">The sequence shown here is derived from an EMBL/GenBank/DDBJ whole genome shotgun (WGS) entry which is preliminary data.</text>
</comment>
<dbReference type="AlphaFoldDB" id="A0A3D3TN12"/>
<dbReference type="PANTHER" id="PTHR43875">
    <property type="entry name" value="MALTODEXTRIN IMPORT ATP-BINDING PROTEIN MSMX"/>
    <property type="match status" value="1"/>
</dbReference>
<reference evidence="8 9" key="1">
    <citation type="journal article" date="2018" name="Nat. Biotechnol.">
        <title>A standardized bacterial taxonomy based on genome phylogeny substantially revises the tree of life.</title>
        <authorList>
            <person name="Parks D.H."/>
            <person name="Chuvochina M."/>
            <person name="Waite D.W."/>
            <person name="Rinke C."/>
            <person name="Skarshewski A."/>
            <person name="Chaumeil P.A."/>
            <person name="Hugenholtz P."/>
        </authorList>
    </citation>
    <scope>NUCLEOTIDE SEQUENCE [LARGE SCALE GENOMIC DNA]</scope>
    <source>
        <strain evidence="8">UBA9905</strain>
    </source>
</reference>
<evidence type="ECO:0000256" key="6">
    <source>
        <dbReference type="ARBA" id="ARBA00023136"/>
    </source>
</evidence>
<dbReference type="Pfam" id="PF00005">
    <property type="entry name" value="ABC_tran"/>
    <property type="match status" value="1"/>
</dbReference>
<evidence type="ECO:0000256" key="5">
    <source>
        <dbReference type="ARBA" id="ARBA00022967"/>
    </source>
</evidence>